<dbReference type="PANTHER" id="PTHR47660:SF8">
    <property type="entry name" value="TRANSCRIPTION FACTOR WITH C2H2 AND ZN(2)-CYS(6) DNA BINDING DOMAIN (EUROFUNG)"/>
    <property type="match status" value="1"/>
</dbReference>
<dbReference type="SMART" id="SM00355">
    <property type="entry name" value="ZnF_C2H2"/>
    <property type="match status" value="2"/>
</dbReference>
<dbReference type="GO" id="GO:0008270">
    <property type="term" value="F:zinc ion binding"/>
    <property type="evidence" value="ECO:0007669"/>
    <property type="project" value="UniProtKB-KW"/>
</dbReference>
<dbReference type="Pfam" id="PF04082">
    <property type="entry name" value="Fungal_trans"/>
    <property type="match status" value="1"/>
</dbReference>
<keyword evidence="2" id="KW-0862">Zinc</keyword>
<evidence type="ECO:0000313" key="9">
    <source>
        <dbReference type="EMBL" id="KAJ5377415.1"/>
    </source>
</evidence>
<reference evidence="9" key="2">
    <citation type="journal article" date="2023" name="IMA Fungus">
        <title>Comparative genomic study of the Penicillium genus elucidates a diverse pangenome and 15 lateral gene transfer events.</title>
        <authorList>
            <person name="Petersen C."/>
            <person name="Sorensen T."/>
            <person name="Nielsen M.R."/>
            <person name="Sondergaard T.E."/>
            <person name="Sorensen J.L."/>
            <person name="Fitzpatrick D.A."/>
            <person name="Frisvad J.C."/>
            <person name="Nielsen K.L."/>
        </authorList>
    </citation>
    <scope>NUCLEOTIDE SEQUENCE</scope>
    <source>
        <strain evidence="9">IBT 29864</strain>
    </source>
</reference>
<name>A0A9W9SG62_9EURO</name>
<gene>
    <name evidence="9" type="ORF">N7496_004824</name>
</gene>
<evidence type="ECO:0000313" key="10">
    <source>
        <dbReference type="Proteomes" id="UP001147782"/>
    </source>
</evidence>
<organism evidence="9 10">
    <name type="scientific">Penicillium cataractarum</name>
    <dbReference type="NCBI Taxonomy" id="2100454"/>
    <lineage>
        <taxon>Eukaryota</taxon>
        <taxon>Fungi</taxon>
        <taxon>Dikarya</taxon>
        <taxon>Ascomycota</taxon>
        <taxon>Pezizomycotina</taxon>
        <taxon>Eurotiomycetes</taxon>
        <taxon>Eurotiomycetidae</taxon>
        <taxon>Eurotiales</taxon>
        <taxon>Aspergillaceae</taxon>
        <taxon>Penicillium</taxon>
    </lineage>
</organism>
<keyword evidence="1" id="KW-0479">Metal-binding</keyword>
<dbReference type="Pfam" id="PF00096">
    <property type="entry name" value="zf-C2H2"/>
    <property type="match status" value="2"/>
</dbReference>
<dbReference type="PROSITE" id="PS00028">
    <property type="entry name" value="ZINC_FINGER_C2H2_1"/>
    <property type="match status" value="2"/>
</dbReference>
<dbReference type="InterPro" id="IPR007219">
    <property type="entry name" value="XnlR_reg_dom"/>
</dbReference>
<evidence type="ECO:0000256" key="2">
    <source>
        <dbReference type="ARBA" id="ARBA00022833"/>
    </source>
</evidence>
<keyword evidence="5" id="KW-0539">Nucleus</keyword>
<dbReference type="OrthoDB" id="40579at2759"/>
<dbReference type="PROSITE" id="PS50157">
    <property type="entry name" value="ZINC_FINGER_C2H2_2"/>
    <property type="match status" value="2"/>
</dbReference>
<dbReference type="InterPro" id="IPR013087">
    <property type="entry name" value="Znf_C2H2_type"/>
</dbReference>
<evidence type="ECO:0000256" key="6">
    <source>
        <dbReference type="PROSITE-ProRule" id="PRU00042"/>
    </source>
</evidence>
<dbReference type="InterPro" id="IPR036236">
    <property type="entry name" value="Znf_C2H2_sf"/>
</dbReference>
<feature type="domain" description="C2H2-type" evidence="8">
    <location>
        <begin position="15"/>
        <end position="42"/>
    </location>
</feature>
<dbReference type="AlphaFoldDB" id="A0A9W9SG62"/>
<evidence type="ECO:0000256" key="7">
    <source>
        <dbReference type="SAM" id="MobiDB-lite"/>
    </source>
</evidence>
<protein>
    <recommendedName>
        <fullName evidence="8">C2H2-type domain-containing protein</fullName>
    </recommendedName>
</protein>
<dbReference type="GO" id="GO:0006351">
    <property type="term" value="P:DNA-templated transcription"/>
    <property type="evidence" value="ECO:0007669"/>
    <property type="project" value="InterPro"/>
</dbReference>
<comment type="caution">
    <text evidence="9">The sequence shown here is derived from an EMBL/GenBank/DDBJ whole genome shotgun (WGS) entry which is preliminary data.</text>
</comment>
<proteinExistence type="predicted"/>
<sequence>MVISQASFSSASGPYRCPHCERSYERQDYLARHLDSHSNKRSFRCQICNRGFNRRDVLQRHQTLHGNLSADDEMIIRRRKDRLPGALAECGSKPVEQQHNSKRQQQCLRQVRLAEVSELSCETTMYAYPQSPISSDRQCNTGGVSSDLPPDPERENLSTPPANSVLITADFNSSNVLVHPLTVDPNVITRQNELPEISSQTSPNGCPAFFENVMLLDLEGAQSGHTFHQPCPTTFDLLPDLDFEISETGLFGENFIPDLERVVQNDFLLPMQDDGNHSEHGYLDSTKRRVYAFQRSFWNLFQDNTRNATNEDGRSVRNEELEPSLLSPCSIPTNLTIHEKLSSRSRDQIFRLIVKTGDEKLSIPEIPTVDHLDILIKIGLARKLDVNPWIHLYTCYDDSSRPELLAALVTAGCISCLSPTINKTGIIMQDIVRVALHNLSEADNDATRDLQYLQASMIWLEIGFSCGYRKNMRMTEGAVQALGIALRRIGALDSSSYKPINPREISDDDSGGLDHIWKQWIKQESLKRLVYHFFCHDIEVAAAMNHPPTTSFAELTLSIPAARDLWLAPTANAWKVIWMAKYQSPRPEISLRDLLSDPTLFKDLPTHFDSRVATSALLHGLTGKIWDVRQQMLLGRSRAPKPPARKLLLLQSRQEDLYTDLKEIQNSLADSPPVTVIMAEFAIMYLHIDIDALQRFAGKMGEEEARQCYPDLRNWSMTQDARIAAWHAGQIFRAVNQVGPYHLRGFDIFAIYYASLTLYVYGLLLCAEKKPTEVVETWNAENPAFVFLDGPSSRATEAFVSHDRGQPGLVYLAGTDVEAQKTFCSLQQPRLVMRVALQVLSSNFSKFSSADPTKNPIPPLVMNLRDLLHDLANLP</sequence>
<dbReference type="GO" id="GO:0003677">
    <property type="term" value="F:DNA binding"/>
    <property type="evidence" value="ECO:0007669"/>
    <property type="project" value="InterPro"/>
</dbReference>
<dbReference type="Proteomes" id="UP001147782">
    <property type="component" value="Unassembled WGS sequence"/>
</dbReference>
<evidence type="ECO:0000259" key="8">
    <source>
        <dbReference type="PROSITE" id="PS50157"/>
    </source>
</evidence>
<dbReference type="EMBL" id="JAPZBS010000004">
    <property type="protein sequence ID" value="KAJ5377415.1"/>
    <property type="molecule type" value="Genomic_DNA"/>
</dbReference>
<reference evidence="9" key="1">
    <citation type="submission" date="2022-11" db="EMBL/GenBank/DDBJ databases">
        <authorList>
            <person name="Petersen C."/>
        </authorList>
    </citation>
    <scope>NUCLEOTIDE SEQUENCE</scope>
    <source>
        <strain evidence="9">IBT 29864</strain>
    </source>
</reference>
<evidence type="ECO:0000256" key="1">
    <source>
        <dbReference type="ARBA" id="ARBA00022723"/>
    </source>
</evidence>
<evidence type="ECO:0000256" key="4">
    <source>
        <dbReference type="ARBA" id="ARBA00023163"/>
    </source>
</evidence>
<evidence type="ECO:0000256" key="5">
    <source>
        <dbReference type="ARBA" id="ARBA00023242"/>
    </source>
</evidence>
<dbReference type="Gene3D" id="3.30.160.60">
    <property type="entry name" value="Classic Zinc Finger"/>
    <property type="match status" value="1"/>
</dbReference>
<dbReference type="SUPFAM" id="SSF57667">
    <property type="entry name" value="beta-beta-alpha zinc fingers"/>
    <property type="match status" value="1"/>
</dbReference>
<keyword evidence="4" id="KW-0804">Transcription</keyword>
<evidence type="ECO:0000256" key="3">
    <source>
        <dbReference type="ARBA" id="ARBA00023015"/>
    </source>
</evidence>
<accession>A0A9W9SG62</accession>
<feature type="region of interest" description="Disordered" evidence="7">
    <location>
        <begin position="132"/>
        <end position="158"/>
    </location>
</feature>
<keyword evidence="10" id="KW-1185">Reference proteome</keyword>
<keyword evidence="3" id="KW-0805">Transcription regulation</keyword>
<feature type="domain" description="C2H2-type" evidence="8">
    <location>
        <begin position="43"/>
        <end position="70"/>
    </location>
</feature>
<keyword evidence="6" id="KW-0863">Zinc-finger</keyword>
<dbReference type="GeneID" id="81436932"/>
<dbReference type="PANTHER" id="PTHR47660">
    <property type="entry name" value="TRANSCRIPTION FACTOR WITH C2H2 AND ZN(2)-CYS(6) DNA BINDING DOMAIN (EUROFUNG)-RELATED-RELATED"/>
    <property type="match status" value="1"/>
</dbReference>
<feature type="compositionally biased region" description="Polar residues" evidence="7">
    <location>
        <begin position="132"/>
        <end position="144"/>
    </location>
</feature>
<dbReference type="RefSeq" id="XP_056556278.1">
    <property type="nucleotide sequence ID" value="XM_056697753.1"/>
</dbReference>